<evidence type="ECO:0000313" key="3">
    <source>
        <dbReference type="Proteomes" id="UP000177625"/>
    </source>
</evidence>
<feature type="compositionally biased region" description="Polar residues" evidence="1">
    <location>
        <begin position="620"/>
        <end position="637"/>
    </location>
</feature>
<feature type="compositionally biased region" description="Polar residues" evidence="1">
    <location>
        <begin position="221"/>
        <end position="231"/>
    </location>
</feature>
<reference evidence="3" key="1">
    <citation type="submission" date="2016-03" db="EMBL/GenBank/DDBJ databases">
        <authorList>
            <person name="Guldener U."/>
        </authorList>
    </citation>
    <scope>NUCLEOTIDE SEQUENCE [LARGE SCALE GENOMIC DNA]</scope>
</reference>
<sequence length="1014" mass="111194">MSLHKGRSVNRRRHRGFTPNPSPYQQVPGPNQHNQNHASQAGPTQQPPYQLTPQYGNSGQQYPYNPPQPHQAQQPQYPYGQPPQYGQPAFQPAFQQPSYNQRPPDGPPHFSTPAYHGPPQQFAPSAPVPYQQPSNPYPPVNASYGGAYQVPPVSYQPPQPVTNQWSNAAPAVQPTYQQQQPHGSGQRGYSGPPIQQAQRSRSTSRQVSQTFAPAQPGHPQTPKSNSGSAHQASRRGSMASPKSKPEDMQAASSRASTPYGRSGSCDRMQLGGQLLTPSASQNQGLEQNSHGESEQFNEEDLFNWNFKHIFTEPARDETVELAQPLSANFNSTPVPLVQAWSTDVSSISRYARKDNLKEFIRPIRELPQWSYSQEDPAFSDFKRGWPSIPLEHLPYWITAHHEEMDRQVIEEPPQEPLETADEPTEQSRKRGRSEEAEESSQDYHNEDNGSVKDELSTDEGTGTSRAKRLKQVAEKDADEMMSVPTARTPVIGYRSGTPCFETEGDAWAPEPGETASTPQDPTEALLASLGVTGSPKPIRKESIPAYMYNLEEAPRPSQLTQPIVATQENPKLSPDSQPVRESSTTQQSAPAVPNGRPVNNDVSPPGNDQNAPTRHHQYGPQMNTSFPLGQTINAQYGPQTVNRHQAPSINHQYGAPVSGPYVNGQVANPPYGNPPVGNFSQGQQYRGTAHIPYQNGPPQNYGQPPNGPHVNGPSPPNNYGPPQQDQSQLAPPSHQPYTHGRTAYAPLGHTPYPQPNAPYVNQPHIPANGPYQTPPGPYYPPGPPQYAQQSGSYYGNGAPIASNHGLPTQESPTQHVPPQHAQYNPNMQFGSAPQPQFGQNQAGPYHSGNGPPGDAMLTSDRPQQSVCGPYGNAPPRQDSGYMSAREPYSNETSPHDCNRNHSHPVPPLHSTMDGTSSPKPEHPSKEEENESSLEMTRKDSDTGSPVMTPTGTPLSPTSKEILGMLEGEPNSADVRRAKAAARKMRRPQPVVAEAYRFAILYRSDFKANLHSRRW</sequence>
<feature type="compositionally biased region" description="Low complexity" evidence="1">
    <location>
        <begin position="195"/>
        <end position="209"/>
    </location>
</feature>
<feature type="compositionally biased region" description="Basic and acidic residues" evidence="1">
    <location>
        <begin position="425"/>
        <end position="434"/>
    </location>
</feature>
<feature type="compositionally biased region" description="Pro residues" evidence="1">
    <location>
        <begin position="772"/>
        <end position="784"/>
    </location>
</feature>
<organism evidence="2 3">
    <name type="scientific">Rhynchosporium secalis</name>
    <name type="common">Barley scald fungus</name>
    <dbReference type="NCBI Taxonomy" id="38038"/>
    <lineage>
        <taxon>Eukaryota</taxon>
        <taxon>Fungi</taxon>
        <taxon>Dikarya</taxon>
        <taxon>Ascomycota</taxon>
        <taxon>Pezizomycotina</taxon>
        <taxon>Leotiomycetes</taxon>
        <taxon>Helotiales</taxon>
        <taxon>Ploettnerulaceae</taxon>
        <taxon>Rhynchosporium</taxon>
    </lineage>
</organism>
<accession>A0A1E1LZJ9</accession>
<keyword evidence="3" id="KW-1185">Reference proteome</keyword>
<dbReference type="Proteomes" id="UP000177625">
    <property type="component" value="Unassembled WGS sequence"/>
</dbReference>
<feature type="compositionally biased region" description="Polar residues" evidence="1">
    <location>
        <begin position="174"/>
        <end position="183"/>
    </location>
</feature>
<dbReference type="AlphaFoldDB" id="A0A1E1LZJ9"/>
<dbReference type="EMBL" id="FJVC01000083">
    <property type="protein sequence ID" value="CZT42286.1"/>
    <property type="molecule type" value="Genomic_DNA"/>
</dbReference>
<feature type="region of interest" description="Disordered" evidence="1">
    <location>
        <begin position="1"/>
        <end position="270"/>
    </location>
</feature>
<feature type="compositionally biased region" description="Basic and acidic residues" evidence="1">
    <location>
        <begin position="441"/>
        <end position="455"/>
    </location>
</feature>
<feature type="compositionally biased region" description="Low complexity" evidence="1">
    <location>
        <begin position="692"/>
        <end position="704"/>
    </location>
</feature>
<feature type="compositionally biased region" description="Basic residues" evidence="1">
    <location>
        <begin position="977"/>
        <end position="986"/>
    </location>
</feature>
<feature type="compositionally biased region" description="Polar residues" evidence="1">
    <location>
        <begin position="557"/>
        <end position="589"/>
    </location>
</feature>
<feature type="compositionally biased region" description="Polar residues" evidence="1">
    <location>
        <begin position="942"/>
        <end position="958"/>
    </location>
</feature>
<feature type="compositionally biased region" description="Polar residues" evidence="1">
    <location>
        <begin position="805"/>
        <end position="842"/>
    </location>
</feature>
<proteinExistence type="predicted"/>
<feature type="compositionally biased region" description="Basic residues" evidence="1">
    <location>
        <begin position="1"/>
        <end position="16"/>
    </location>
</feature>
<feature type="compositionally biased region" description="Polar residues" evidence="1">
    <location>
        <begin position="600"/>
        <end position="612"/>
    </location>
</feature>
<feature type="region of interest" description="Disordered" evidence="1">
    <location>
        <begin position="411"/>
        <end position="523"/>
    </location>
</feature>
<name>A0A1E1LZJ9_RHYSE</name>
<evidence type="ECO:0000313" key="2">
    <source>
        <dbReference type="EMBL" id="CZT42286.1"/>
    </source>
</evidence>
<evidence type="ECO:0000256" key="1">
    <source>
        <dbReference type="SAM" id="MobiDB-lite"/>
    </source>
</evidence>
<feature type="compositionally biased region" description="Polar residues" evidence="1">
    <location>
        <begin position="23"/>
        <end position="42"/>
    </location>
</feature>
<feature type="compositionally biased region" description="Low complexity" evidence="1">
    <location>
        <begin position="70"/>
        <end position="97"/>
    </location>
</feature>
<feature type="region of interest" description="Disordered" evidence="1">
    <location>
        <begin position="553"/>
        <end position="637"/>
    </location>
</feature>
<protein>
    <submittedName>
        <fullName evidence="2">Uncharacterized protein</fullName>
    </submittedName>
</protein>
<feature type="region of interest" description="Disordered" evidence="1">
    <location>
        <begin position="649"/>
        <end position="988"/>
    </location>
</feature>
<feature type="compositionally biased region" description="Low complexity" evidence="1">
    <location>
        <begin position="43"/>
        <end position="63"/>
    </location>
</feature>
<gene>
    <name evidence="2" type="ORF">RSE6_02148</name>
</gene>